<feature type="region of interest" description="Disordered" evidence="1">
    <location>
        <begin position="99"/>
        <end position="140"/>
    </location>
</feature>
<dbReference type="EMBL" id="SFCI01000024">
    <property type="protein sequence ID" value="TFY83506.1"/>
    <property type="molecule type" value="Genomic_DNA"/>
</dbReference>
<accession>A0A4Z0A8W1</accession>
<keyword evidence="3" id="KW-1185">Reference proteome</keyword>
<feature type="compositionally biased region" description="Basic residues" evidence="1">
    <location>
        <begin position="106"/>
        <end position="116"/>
    </location>
</feature>
<gene>
    <name evidence="2" type="ORF">EWM64_g498</name>
</gene>
<protein>
    <submittedName>
        <fullName evidence="2">Uncharacterized protein</fullName>
    </submittedName>
</protein>
<comment type="caution">
    <text evidence="2">The sequence shown here is derived from an EMBL/GenBank/DDBJ whole genome shotgun (WGS) entry which is preliminary data.</text>
</comment>
<dbReference type="AlphaFoldDB" id="A0A4Z0A8W1"/>
<dbReference type="Proteomes" id="UP000298061">
    <property type="component" value="Unassembled WGS sequence"/>
</dbReference>
<evidence type="ECO:0000313" key="2">
    <source>
        <dbReference type="EMBL" id="TFY83506.1"/>
    </source>
</evidence>
<feature type="compositionally biased region" description="Low complexity" evidence="1">
    <location>
        <begin position="124"/>
        <end position="138"/>
    </location>
</feature>
<proteinExistence type="predicted"/>
<organism evidence="2 3">
    <name type="scientific">Hericium alpestre</name>
    <dbReference type="NCBI Taxonomy" id="135208"/>
    <lineage>
        <taxon>Eukaryota</taxon>
        <taxon>Fungi</taxon>
        <taxon>Dikarya</taxon>
        <taxon>Basidiomycota</taxon>
        <taxon>Agaricomycotina</taxon>
        <taxon>Agaricomycetes</taxon>
        <taxon>Russulales</taxon>
        <taxon>Hericiaceae</taxon>
        <taxon>Hericium</taxon>
    </lineage>
</organism>
<evidence type="ECO:0000256" key="1">
    <source>
        <dbReference type="SAM" id="MobiDB-lite"/>
    </source>
</evidence>
<evidence type="ECO:0000313" key="3">
    <source>
        <dbReference type="Proteomes" id="UP000298061"/>
    </source>
</evidence>
<reference evidence="2 3" key="1">
    <citation type="submission" date="2019-02" db="EMBL/GenBank/DDBJ databases">
        <title>Genome sequencing of the rare red list fungi Hericium alpestre (H. flagellum).</title>
        <authorList>
            <person name="Buettner E."/>
            <person name="Kellner H."/>
        </authorList>
    </citation>
    <scope>NUCLEOTIDE SEQUENCE [LARGE SCALE GENOMIC DNA]</scope>
    <source>
        <strain evidence="2 3">DSM 108284</strain>
    </source>
</reference>
<sequence>MSLIYHQPLALEKSRPKHGEILNRIERAQVRRGYAQGRTQTEMQRAYGCSGNTIFRAVHNMRNVKDNLAEDEAYLGGTKKLEDYEAELRWAPEAGVLAVSVDKPRGTQRHARKPRQRPYPTPASAPRSSGGRSRTSRSPVRDIIDEEVPQFLRNLGLTMRYHIRAMSALGIRTADDLAALKSTRDATLDVTLRPDAMPKGFKWIEWVKIVGALRA</sequence>
<name>A0A4Z0A8W1_9AGAM</name>